<dbReference type="InterPro" id="IPR039426">
    <property type="entry name" value="TonB-dep_rcpt-like"/>
</dbReference>
<evidence type="ECO:0000256" key="3">
    <source>
        <dbReference type="ARBA" id="ARBA00022452"/>
    </source>
</evidence>
<dbReference type="InterPro" id="IPR037066">
    <property type="entry name" value="Plug_dom_sf"/>
</dbReference>
<organism evidence="9 10">
    <name type="scientific">Parapedobacter pyrenivorans</name>
    <dbReference type="NCBI Taxonomy" id="1305674"/>
    <lineage>
        <taxon>Bacteria</taxon>
        <taxon>Pseudomonadati</taxon>
        <taxon>Bacteroidota</taxon>
        <taxon>Sphingobacteriia</taxon>
        <taxon>Sphingobacteriales</taxon>
        <taxon>Sphingobacteriaceae</taxon>
        <taxon>Parapedobacter</taxon>
    </lineage>
</organism>
<evidence type="ECO:0000259" key="8">
    <source>
        <dbReference type="Pfam" id="PF07715"/>
    </source>
</evidence>
<evidence type="ECO:0000256" key="1">
    <source>
        <dbReference type="ARBA" id="ARBA00004571"/>
    </source>
</evidence>
<comment type="caution">
    <text evidence="9">The sequence shown here is derived from an EMBL/GenBank/DDBJ whole genome shotgun (WGS) entry which is preliminary data.</text>
</comment>
<dbReference type="RefSeq" id="WP_188505494.1">
    <property type="nucleotide sequence ID" value="NZ_BMER01000001.1"/>
</dbReference>
<evidence type="ECO:0000256" key="2">
    <source>
        <dbReference type="ARBA" id="ARBA00022448"/>
    </source>
</evidence>
<dbReference type="Pfam" id="PF13715">
    <property type="entry name" value="CarbopepD_reg_2"/>
    <property type="match status" value="1"/>
</dbReference>
<dbReference type="SUPFAM" id="SSF49464">
    <property type="entry name" value="Carboxypeptidase regulatory domain-like"/>
    <property type="match status" value="1"/>
</dbReference>
<gene>
    <name evidence="9" type="ORF">GCM10007415_17490</name>
</gene>
<name>A0A917HMY3_9SPHI</name>
<reference evidence="9" key="1">
    <citation type="journal article" date="2014" name="Int. J. Syst. Evol. Microbiol.">
        <title>Complete genome sequence of Corynebacterium casei LMG S-19264T (=DSM 44701T), isolated from a smear-ripened cheese.</title>
        <authorList>
            <consortium name="US DOE Joint Genome Institute (JGI-PGF)"/>
            <person name="Walter F."/>
            <person name="Albersmeier A."/>
            <person name="Kalinowski J."/>
            <person name="Ruckert C."/>
        </authorList>
    </citation>
    <scope>NUCLEOTIDE SEQUENCE</scope>
    <source>
        <strain evidence="9">CGMCC 1.12195</strain>
    </source>
</reference>
<evidence type="ECO:0000256" key="7">
    <source>
        <dbReference type="PROSITE-ProRule" id="PRU01360"/>
    </source>
</evidence>
<dbReference type="NCBIfam" id="TIGR04056">
    <property type="entry name" value="OMP_RagA_SusC"/>
    <property type="match status" value="1"/>
</dbReference>
<reference evidence="9" key="2">
    <citation type="submission" date="2020-09" db="EMBL/GenBank/DDBJ databases">
        <authorList>
            <person name="Sun Q."/>
            <person name="Zhou Y."/>
        </authorList>
    </citation>
    <scope>NUCLEOTIDE SEQUENCE</scope>
    <source>
        <strain evidence="9">CGMCC 1.12195</strain>
    </source>
</reference>
<sequence>MIPHLLKKAKLLVLILSIAHHTMGQGNNQRQVSGRVTSEAGAALSGVSVNVKGQTQSTSTADDGSYRLAVPPGDVTLVFSYLGMETMEEAVRDRNIVNVILLSATSSLEEVVVVGYGTNKRGNLTSAQTTVTAEDIGKTINTTIEQAIQGRAAGVYITQNSGQPGGGISVNIRGINSINGTNEPLYVIDGVQIAGQAVAFGEQSSSNPLAGLNPADIEDIQVLQGPSATAIYGSRATNGVLLITTKRGKAGQTKIDYGGQYTIQTGPPRMAVMNLRQYAQMVNEYHDIAGGETPLEFLDPSLLGTGTDWQGELFNNAPMHKHQLSLSGGNEKTTYYLSGEYLNQQGVAAGSGFDRYGTRLNIDTKPRDWLSLGTNLSFSQTDENLTTSQENIISNALQLTPQIPVKNLDGSWGGGDENNGANIFAPVNPLAIASLTTNNLIRRQFIGGINLGIKIIEGLEFRSSFNTNFGFSNSAYYIPVYKIGWAENATASLQSRANLNTYWNWNQLLEYNKQLGKHQINVMVTHESQASNWKNLGGRRTGFLTNDILDLEAGDPLTASANGGSGEWAMESYLGRINYNYADRYIISGTIRSDGSVNFGQDNKWGIFPSISAAWRVSQEEFFNIPGISELKLRFETGTTGNQGGSGYIYSPMSPGATPTGTGFLPSRYNNPALQWEETLTYNFGLNLGFLQNRIQLEADYYIKNTDNLLMENPLPWYMGTNGTGAVAAPQVNIGALQNKGWGVTINTTNIRNEHFTWETNFNVSGFKTTIEKFYSDAAQINRTSWWMQDWTQQSVVGVAPWQFLGYMEDGIFQSVDEINDSAVPADNNGNRLPTNEANIWVGDVKFKDISGPEGTPDGIIDVHDQTYIGNPYPKLFAGFTNSFSYKGFDLSFLLTGAFGNDIYNYIARVNSNPNNINLSRNLMLHAMDYARPTTGDDGAVRLENPNTNVARISLGPNGNYARHTDKWVEDGSYIRIKNITFGYNLPASLLAKQKVLQSVRVSFSAQNVATFTRYSGFDPEVGAYIGRDASNANQAIGLDYGRYPLTPIYSFSLGLSF</sequence>
<proteinExistence type="inferred from homology"/>
<keyword evidence="5 7" id="KW-0472">Membrane</keyword>
<keyword evidence="2 7" id="KW-0813">Transport</keyword>
<evidence type="ECO:0000256" key="6">
    <source>
        <dbReference type="ARBA" id="ARBA00023237"/>
    </source>
</evidence>
<evidence type="ECO:0000313" key="9">
    <source>
        <dbReference type="EMBL" id="GGG84729.1"/>
    </source>
</evidence>
<comment type="similarity">
    <text evidence="7">Belongs to the TonB-dependent receptor family.</text>
</comment>
<keyword evidence="6 7" id="KW-0998">Cell outer membrane</keyword>
<comment type="subcellular location">
    <subcellularLocation>
        <location evidence="1 7">Cell outer membrane</location>
        <topology evidence="1 7">Multi-pass membrane protein</topology>
    </subcellularLocation>
</comment>
<dbReference type="Gene3D" id="2.60.40.1120">
    <property type="entry name" value="Carboxypeptidase-like, regulatory domain"/>
    <property type="match status" value="1"/>
</dbReference>
<evidence type="ECO:0000313" key="10">
    <source>
        <dbReference type="Proteomes" id="UP000660862"/>
    </source>
</evidence>
<dbReference type="InterPro" id="IPR012910">
    <property type="entry name" value="Plug_dom"/>
</dbReference>
<dbReference type="SUPFAM" id="SSF56935">
    <property type="entry name" value="Porins"/>
    <property type="match status" value="1"/>
</dbReference>
<dbReference type="GO" id="GO:0009279">
    <property type="term" value="C:cell outer membrane"/>
    <property type="evidence" value="ECO:0007669"/>
    <property type="project" value="UniProtKB-SubCell"/>
</dbReference>
<dbReference type="NCBIfam" id="TIGR04057">
    <property type="entry name" value="SusC_RagA_signa"/>
    <property type="match status" value="1"/>
</dbReference>
<dbReference type="Proteomes" id="UP000660862">
    <property type="component" value="Unassembled WGS sequence"/>
</dbReference>
<accession>A0A917HMY3</accession>
<dbReference type="Gene3D" id="2.170.130.10">
    <property type="entry name" value="TonB-dependent receptor, plug domain"/>
    <property type="match status" value="1"/>
</dbReference>
<dbReference type="InterPro" id="IPR036942">
    <property type="entry name" value="Beta-barrel_TonB_sf"/>
</dbReference>
<keyword evidence="3 7" id="KW-1134">Transmembrane beta strand</keyword>
<evidence type="ECO:0000256" key="5">
    <source>
        <dbReference type="ARBA" id="ARBA00023136"/>
    </source>
</evidence>
<dbReference type="EMBL" id="BMER01000001">
    <property type="protein sequence ID" value="GGG84729.1"/>
    <property type="molecule type" value="Genomic_DNA"/>
</dbReference>
<dbReference type="Gene3D" id="2.40.170.20">
    <property type="entry name" value="TonB-dependent receptor, beta-barrel domain"/>
    <property type="match status" value="1"/>
</dbReference>
<protein>
    <submittedName>
        <fullName evidence="9">SusC/RagA family TonB-linked outer membrane protein</fullName>
    </submittedName>
</protein>
<dbReference type="Pfam" id="PF07715">
    <property type="entry name" value="Plug"/>
    <property type="match status" value="1"/>
</dbReference>
<evidence type="ECO:0000256" key="4">
    <source>
        <dbReference type="ARBA" id="ARBA00022692"/>
    </source>
</evidence>
<dbReference type="InterPro" id="IPR023997">
    <property type="entry name" value="TonB-dep_OMP_SusC/RagA_CS"/>
</dbReference>
<keyword evidence="4 7" id="KW-0812">Transmembrane</keyword>
<keyword evidence="10" id="KW-1185">Reference proteome</keyword>
<dbReference type="AlphaFoldDB" id="A0A917HMY3"/>
<feature type="domain" description="TonB-dependent receptor plug" evidence="8">
    <location>
        <begin position="124"/>
        <end position="240"/>
    </location>
</feature>
<dbReference type="InterPro" id="IPR008969">
    <property type="entry name" value="CarboxyPept-like_regulatory"/>
</dbReference>
<dbReference type="InterPro" id="IPR023996">
    <property type="entry name" value="TonB-dep_OMP_SusC/RagA"/>
</dbReference>
<dbReference type="PROSITE" id="PS52016">
    <property type="entry name" value="TONB_DEPENDENT_REC_3"/>
    <property type="match status" value="1"/>
</dbReference>